<evidence type="ECO:0000313" key="3">
    <source>
        <dbReference type="Proteomes" id="UP000011625"/>
    </source>
</evidence>
<dbReference type="STRING" id="1227456.C450_13902"/>
<dbReference type="Proteomes" id="UP000011625">
    <property type="component" value="Unassembled WGS sequence"/>
</dbReference>
<organism evidence="2 3">
    <name type="scientific">Halococcus salifodinae DSM 8989</name>
    <dbReference type="NCBI Taxonomy" id="1227456"/>
    <lineage>
        <taxon>Archaea</taxon>
        <taxon>Methanobacteriati</taxon>
        <taxon>Methanobacteriota</taxon>
        <taxon>Stenosarchaea group</taxon>
        <taxon>Halobacteria</taxon>
        <taxon>Halobacteriales</taxon>
        <taxon>Halococcaceae</taxon>
        <taxon>Halococcus</taxon>
    </lineage>
</organism>
<dbReference type="PROSITE" id="PS51257">
    <property type="entry name" value="PROKAR_LIPOPROTEIN"/>
    <property type="match status" value="1"/>
</dbReference>
<keyword evidence="3" id="KW-1185">Reference proteome</keyword>
<dbReference type="RefSeq" id="WP_005044348.1">
    <property type="nucleotide sequence ID" value="NZ_AOME01000070.1"/>
</dbReference>
<feature type="region of interest" description="Disordered" evidence="1">
    <location>
        <begin position="25"/>
        <end position="80"/>
    </location>
</feature>
<feature type="compositionally biased region" description="Low complexity" evidence="1">
    <location>
        <begin position="37"/>
        <end position="56"/>
    </location>
</feature>
<name>M0N235_9EURY</name>
<dbReference type="Gene3D" id="1.10.10.2910">
    <property type="match status" value="1"/>
</dbReference>
<dbReference type="NCBIfam" id="NF038145">
    <property type="entry name" value="Hvo_1808_fam"/>
    <property type="match status" value="1"/>
</dbReference>
<proteinExistence type="predicted"/>
<feature type="compositionally biased region" description="Polar residues" evidence="1">
    <location>
        <begin position="61"/>
        <end position="78"/>
    </location>
</feature>
<dbReference type="InterPro" id="IPR047792">
    <property type="entry name" value="Hvo_1808-like"/>
</dbReference>
<evidence type="ECO:0000256" key="1">
    <source>
        <dbReference type="SAM" id="MobiDB-lite"/>
    </source>
</evidence>
<reference evidence="2 3" key="1">
    <citation type="journal article" date="2014" name="PLoS Genet.">
        <title>Phylogenetically driven sequencing of extremely halophilic archaea reveals strategies for static and dynamic osmo-response.</title>
        <authorList>
            <person name="Becker E.A."/>
            <person name="Seitzer P.M."/>
            <person name="Tritt A."/>
            <person name="Larsen D."/>
            <person name="Krusor M."/>
            <person name="Yao A.I."/>
            <person name="Wu D."/>
            <person name="Madern D."/>
            <person name="Eisen J.A."/>
            <person name="Darling A.E."/>
            <person name="Facciotti M.T."/>
        </authorList>
    </citation>
    <scope>NUCLEOTIDE SEQUENCE [LARGE SCALE GENOMIC DNA]</scope>
    <source>
        <strain evidence="2 3">DSM 8989</strain>
    </source>
</reference>
<evidence type="ECO:0000313" key="2">
    <source>
        <dbReference type="EMBL" id="EMA50775.1"/>
    </source>
</evidence>
<accession>M0N235</accession>
<comment type="caution">
    <text evidence="2">The sequence shown here is derived from an EMBL/GenBank/DDBJ whole genome shotgun (WGS) entry which is preliminary data.</text>
</comment>
<gene>
    <name evidence="2" type="ORF">C450_13902</name>
</gene>
<dbReference type="OrthoDB" id="85977at2157"/>
<dbReference type="AlphaFoldDB" id="M0N235"/>
<evidence type="ECO:0008006" key="4">
    <source>
        <dbReference type="Google" id="ProtNLM"/>
    </source>
</evidence>
<dbReference type="PATRIC" id="fig|1227456.3.peg.2815"/>
<feature type="compositionally biased region" description="Polar residues" evidence="1">
    <location>
        <begin position="25"/>
        <end position="36"/>
    </location>
</feature>
<dbReference type="EMBL" id="AOME01000070">
    <property type="protein sequence ID" value="EMA50775.1"/>
    <property type="molecule type" value="Genomic_DNA"/>
</dbReference>
<protein>
    <recommendedName>
        <fullName evidence="4">Lipoprotein</fullName>
    </recommendedName>
</protein>
<sequence length="524" mass="56713">MRQLAALLFAVLVVLAGCSVPFTAGNGSAGNDTSPEASPTSGDATTAPATDAATGTVGESDGTTGNDSATESSQQAVQSIDDPAEDVLGWENGVWYNESVPVVGEDGLNATERRAVVNRTMARLERIRQLEFNRTVPVEVISREEFQQRPSSGGGDAAPAFRTFDNTKFEGLFLIGEDENSLAVQQSNRGQNVLGYYSPTQDSIVVVSSSETPRLNRSTLAHELVHALQDQQFDLTSSNPGTREAYNARNGLIEGDANYVQRQYDDRCGDEWECPDIDSESASNGSAAGGNLHLGVYILSFFPYADGPGFVDAIYQQDGWEGVNALYDDLPASTEQVIHPEKYGEDAPTNVSISETSADEWSRVALDRPGQPDYAVLGQSGLTAMFAYTLYDDYNRSSTVSPREFLNGGIGGVNQTDPFNYGLNYTDGWDGDKMVVYQQQNRTGYVWKLAWDSPVEAREFVAGYEQLLAHWGGQPTSDTGNVWRVDEESPFADAFSIRQEGNTVTIVNAPTVEDLDAVHDGDAS</sequence>